<keyword evidence="5 7" id="KW-1133">Transmembrane helix</keyword>
<keyword evidence="3" id="KW-1003">Cell membrane</keyword>
<evidence type="ECO:0000256" key="4">
    <source>
        <dbReference type="ARBA" id="ARBA00022692"/>
    </source>
</evidence>
<evidence type="ECO:0000259" key="9">
    <source>
        <dbReference type="Pfam" id="PF20730"/>
    </source>
</evidence>
<evidence type="ECO:0000256" key="6">
    <source>
        <dbReference type="ARBA" id="ARBA00023136"/>
    </source>
</evidence>
<organism evidence="10 11">
    <name type="scientific">Clostridium algidicarnis DSM 15099</name>
    <dbReference type="NCBI Taxonomy" id="1121295"/>
    <lineage>
        <taxon>Bacteria</taxon>
        <taxon>Bacillati</taxon>
        <taxon>Bacillota</taxon>
        <taxon>Clostridia</taxon>
        <taxon>Eubacteriales</taxon>
        <taxon>Clostridiaceae</taxon>
        <taxon>Clostridium</taxon>
    </lineage>
</organism>
<accession>A0A2S6FW49</accession>
<feature type="transmembrane region" description="Helical" evidence="7">
    <location>
        <begin position="63"/>
        <end position="83"/>
    </location>
</feature>
<evidence type="ECO:0000313" key="10">
    <source>
        <dbReference type="EMBL" id="PPK47013.1"/>
    </source>
</evidence>
<evidence type="ECO:0000313" key="11">
    <source>
        <dbReference type="Proteomes" id="UP000239863"/>
    </source>
</evidence>
<keyword evidence="4 7" id="KW-0812">Transmembrane</keyword>
<comment type="similarity">
    <text evidence="2">Belongs to the UPF0702 family.</text>
</comment>
<dbReference type="GO" id="GO:0005886">
    <property type="term" value="C:plasma membrane"/>
    <property type="evidence" value="ECO:0007669"/>
    <property type="project" value="UniProtKB-SubCell"/>
</dbReference>
<comment type="subcellular location">
    <subcellularLocation>
        <location evidence="1">Cell membrane</location>
        <topology evidence="1">Multi-pass membrane protein</topology>
    </subcellularLocation>
</comment>
<feature type="domain" description="YetF C-terminal" evidence="8">
    <location>
        <begin position="86"/>
        <end position="216"/>
    </location>
</feature>
<dbReference type="Pfam" id="PF20730">
    <property type="entry name" value="YetF_N"/>
    <property type="match status" value="1"/>
</dbReference>
<feature type="transmembrane region" description="Helical" evidence="7">
    <location>
        <begin position="37"/>
        <end position="57"/>
    </location>
</feature>
<evidence type="ECO:0000259" key="8">
    <source>
        <dbReference type="Pfam" id="PF04239"/>
    </source>
</evidence>
<evidence type="ECO:0000256" key="3">
    <source>
        <dbReference type="ARBA" id="ARBA00022475"/>
    </source>
</evidence>
<dbReference type="Gene3D" id="3.30.240.20">
    <property type="entry name" value="bsu07140 like domains"/>
    <property type="match status" value="2"/>
</dbReference>
<evidence type="ECO:0000256" key="1">
    <source>
        <dbReference type="ARBA" id="ARBA00004651"/>
    </source>
</evidence>
<dbReference type="AlphaFoldDB" id="A0A2S6FW49"/>
<keyword evidence="6 7" id="KW-0472">Membrane</keyword>
<proteinExistence type="inferred from homology"/>
<dbReference type="STRING" id="37659.GCA_000703125_01301"/>
<evidence type="ECO:0000256" key="5">
    <source>
        <dbReference type="ARBA" id="ARBA00022989"/>
    </source>
</evidence>
<name>A0A2S6FW49_9CLOT</name>
<feature type="transmembrane region" description="Helical" evidence="7">
    <location>
        <begin position="12"/>
        <end position="30"/>
    </location>
</feature>
<protein>
    <submittedName>
        <fullName evidence="10">Uncharacterized membrane protein YcaP (DUF421 family)</fullName>
    </submittedName>
</protein>
<dbReference type="InterPro" id="IPR023090">
    <property type="entry name" value="UPF0702_alpha/beta_dom_sf"/>
</dbReference>
<evidence type="ECO:0000256" key="7">
    <source>
        <dbReference type="SAM" id="Phobius"/>
    </source>
</evidence>
<gene>
    <name evidence="10" type="ORF">BD821_11453</name>
</gene>
<comment type="caution">
    <text evidence="10">The sequence shown here is derived from an EMBL/GenBank/DDBJ whole genome shotgun (WGS) entry which is preliminary data.</text>
</comment>
<dbReference type="InterPro" id="IPR007353">
    <property type="entry name" value="DUF421"/>
</dbReference>
<dbReference type="Pfam" id="PF04239">
    <property type="entry name" value="DUF421"/>
    <property type="match status" value="1"/>
</dbReference>
<reference evidence="10 11" key="1">
    <citation type="submission" date="2018-02" db="EMBL/GenBank/DDBJ databases">
        <title>Genomic Encyclopedia of Archaeal and Bacterial Type Strains, Phase II (KMG-II): from individual species to whole genera.</title>
        <authorList>
            <person name="Goeker M."/>
        </authorList>
    </citation>
    <scope>NUCLEOTIDE SEQUENCE [LARGE SCALE GENOMIC DNA]</scope>
    <source>
        <strain evidence="10 11">DSM 15099</strain>
    </source>
</reference>
<dbReference type="InterPro" id="IPR048454">
    <property type="entry name" value="YetF_N"/>
</dbReference>
<dbReference type="PANTHER" id="PTHR34582">
    <property type="entry name" value="UPF0702 TRANSMEMBRANE PROTEIN YCAP"/>
    <property type="match status" value="1"/>
</dbReference>
<dbReference type="PANTHER" id="PTHR34582:SF7">
    <property type="entry name" value="UPF0702 TRANSMEMBRANE PROTEIN YDFS"/>
    <property type="match status" value="1"/>
</dbReference>
<sequence length="240" mass="27414">MVIKLNEALVVLVRGLIAFFTLLIFTRFLGKEQIAQLTFFDYIVGITIGSIASSLTVDLASSAWPHWVGLFTWAAFSAILQLITLHSKKVTKFVNDKSAIIIHDGVILGDNLKKSKFTLVDILGLLRLKDIFDLNQVKFAILETNGQLSVLTKDEFSNIVYSMDIKLKNQDVNNELIFNGMIIEDNLPKYKIDRKWLLKELNKQGFESPLEIFYAYLDSSKKLKVDTYKNKIIDIKDIYK</sequence>
<dbReference type="Proteomes" id="UP000239863">
    <property type="component" value="Unassembled WGS sequence"/>
</dbReference>
<dbReference type="EMBL" id="PTIS01000014">
    <property type="protein sequence ID" value="PPK47013.1"/>
    <property type="molecule type" value="Genomic_DNA"/>
</dbReference>
<evidence type="ECO:0000256" key="2">
    <source>
        <dbReference type="ARBA" id="ARBA00006448"/>
    </source>
</evidence>
<feature type="domain" description="YetF-like N-terminal transmembrane" evidence="9">
    <location>
        <begin position="12"/>
        <end position="83"/>
    </location>
</feature>